<dbReference type="CDD" id="cd01949">
    <property type="entry name" value="GGDEF"/>
    <property type="match status" value="1"/>
</dbReference>
<feature type="transmembrane region" description="Helical" evidence="1">
    <location>
        <begin position="15"/>
        <end position="35"/>
    </location>
</feature>
<feature type="domain" description="EAL" evidence="2">
    <location>
        <begin position="424"/>
        <end position="674"/>
    </location>
</feature>
<evidence type="ECO:0000259" key="3">
    <source>
        <dbReference type="PROSITE" id="PS50887"/>
    </source>
</evidence>
<feature type="transmembrane region" description="Helical" evidence="1">
    <location>
        <begin position="110"/>
        <end position="128"/>
    </location>
</feature>
<evidence type="ECO:0000256" key="1">
    <source>
        <dbReference type="PROSITE-ProRule" id="PRU00244"/>
    </source>
</evidence>
<dbReference type="SMART" id="SM00052">
    <property type="entry name" value="EAL"/>
    <property type="match status" value="1"/>
</dbReference>
<dbReference type="EMBL" id="JAUOZU010000001">
    <property type="protein sequence ID" value="MDO6962791.1"/>
    <property type="molecule type" value="Genomic_DNA"/>
</dbReference>
<keyword evidence="1" id="KW-1133">Transmembrane helix</keyword>
<feature type="transmembrane region" description="Helical" evidence="1">
    <location>
        <begin position="83"/>
        <end position="103"/>
    </location>
</feature>
<feature type="domain" description="MHYT" evidence="4">
    <location>
        <begin position="12"/>
        <end position="199"/>
    </location>
</feature>
<dbReference type="InterPro" id="IPR001633">
    <property type="entry name" value="EAL_dom"/>
</dbReference>
<accession>A0ABT8YGI5</accession>
<dbReference type="InterPro" id="IPR043128">
    <property type="entry name" value="Rev_trsase/Diguanyl_cyclase"/>
</dbReference>
<dbReference type="InterPro" id="IPR052155">
    <property type="entry name" value="Biofilm_reg_signaling"/>
</dbReference>
<sequence length="704" mass="76651">MSYIISCITTSHNPWLVLVAALICFAGSWATVGLFRRGRLARGSEAIGWHFLTATAAGAAVWCTHFIAMLAYQPSVNVTFDPVLTIVSLLVVMPGGFAGFMIGGALPYRWAPSLGGVVVGLSVAAMHYTGMEAYKINGIVEWDSRVVIASVVLAVILGGIALHVASLDHHLKTKLAATVIFLLSVVGLHFTGMAALRITPMAVGLHFVDPDAMRAMAIAVALAGFIIVGAAISSYLIDGKTRAKSITDLRKMALSDGLTGLSNRAHFHEILDHSIDETARTGRKFVLAAIDLDRFKEINDVRGHSIGDLTLVLLAERMREFAGPGVLVARVGGDEFMLLLPSGNRADAMKRLSSLRSELVKPFDIDDFELSVGASIGACLYPDDASTKDLLINNTDLALYRAKAEPTEKICFFDQEMDEAVRKRRALANDLRQAIANDELELHYQVQSSVLTGEITGYEALLRWRHPQRGLVPPMEFIPLAEENGLILKLGEWALREACQQFARRDPPVKVAVNLSPIQFLHPNLAKLVSDILDETGMPPHYLELELTESAIIADKARTLAILEQIRKLGVTFALDDFGTGYSSLETLRAFPFDKIKLDKSFMDEAAESLQARSIIRAVLALGKSLGIPVLAEGIETYDQMNILREEGCDNAQGYLLGKPAPYSVISDDPANYATRLRAIARQSAASEAGRTRDQKDTFAIVAR</sequence>
<dbReference type="PROSITE" id="PS50887">
    <property type="entry name" value="GGDEF"/>
    <property type="match status" value="1"/>
</dbReference>
<keyword evidence="1" id="KW-0472">Membrane</keyword>
<evidence type="ECO:0000259" key="2">
    <source>
        <dbReference type="PROSITE" id="PS50883"/>
    </source>
</evidence>
<evidence type="ECO:0000259" key="4">
    <source>
        <dbReference type="PROSITE" id="PS50924"/>
    </source>
</evidence>
<protein>
    <submittedName>
        <fullName evidence="5">Bifunctional diguanylate cyclase/phosphodiesterase</fullName>
    </submittedName>
</protein>
<dbReference type="InterPro" id="IPR029787">
    <property type="entry name" value="Nucleotide_cyclase"/>
</dbReference>
<dbReference type="InterPro" id="IPR035919">
    <property type="entry name" value="EAL_sf"/>
</dbReference>
<organism evidence="5 6">
    <name type="scientific">Rhizobium alvei</name>
    <dbReference type="NCBI Taxonomy" id="1132659"/>
    <lineage>
        <taxon>Bacteria</taxon>
        <taxon>Pseudomonadati</taxon>
        <taxon>Pseudomonadota</taxon>
        <taxon>Alphaproteobacteria</taxon>
        <taxon>Hyphomicrobiales</taxon>
        <taxon>Rhizobiaceae</taxon>
        <taxon>Rhizobium/Agrobacterium group</taxon>
        <taxon>Rhizobium</taxon>
    </lineage>
</organism>
<dbReference type="PANTHER" id="PTHR44757">
    <property type="entry name" value="DIGUANYLATE CYCLASE DGCP"/>
    <property type="match status" value="1"/>
</dbReference>
<dbReference type="PANTHER" id="PTHR44757:SF2">
    <property type="entry name" value="BIOFILM ARCHITECTURE MAINTENANCE PROTEIN MBAA"/>
    <property type="match status" value="1"/>
</dbReference>
<dbReference type="CDD" id="cd01948">
    <property type="entry name" value="EAL"/>
    <property type="match status" value="1"/>
</dbReference>
<proteinExistence type="predicted"/>
<dbReference type="InterPro" id="IPR005330">
    <property type="entry name" value="MHYT_dom"/>
</dbReference>
<reference evidence="5" key="2">
    <citation type="submission" date="2023-07" db="EMBL/GenBank/DDBJ databases">
        <authorList>
            <person name="Shen H."/>
        </authorList>
    </citation>
    <scope>NUCLEOTIDE SEQUENCE</scope>
    <source>
        <strain evidence="5">TNR-22</strain>
    </source>
</reference>
<evidence type="ECO:0000313" key="6">
    <source>
        <dbReference type="Proteomes" id="UP001174932"/>
    </source>
</evidence>
<dbReference type="Proteomes" id="UP001174932">
    <property type="component" value="Unassembled WGS sequence"/>
</dbReference>
<dbReference type="Gene3D" id="3.20.20.450">
    <property type="entry name" value="EAL domain"/>
    <property type="match status" value="1"/>
</dbReference>
<dbReference type="SUPFAM" id="SSF55073">
    <property type="entry name" value="Nucleotide cyclase"/>
    <property type="match status" value="1"/>
</dbReference>
<dbReference type="SUPFAM" id="SSF141868">
    <property type="entry name" value="EAL domain-like"/>
    <property type="match status" value="1"/>
</dbReference>
<dbReference type="InterPro" id="IPR000160">
    <property type="entry name" value="GGDEF_dom"/>
</dbReference>
<dbReference type="Pfam" id="PF03707">
    <property type="entry name" value="MHYT"/>
    <property type="match status" value="2"/>
</dbReference>
<keyword evidence="6" id="KW-1185">Reference proteome</keyword>
<feature type="transmembrane region" description="Helical" evidence="1">
    <location>
        <begin position="216"/>
        <end position="237"/>
    </location>
</feature>
<feature type="transmembrane region" description="Helical" evidence="1">
    <location>
        <begin position="148"/>
        <end position="168"/>
    </location>
</feature>
<dbReference type="Pfam" id="PF00990">
    <property type="entry name" value="GGDEF"/>
    <property type="match status" value="1"/>
</dbReference>
<feature type="transmembrane region" description="Helical" evidence="1">
    <location>
        <begin position="47"/>
        <end position="71"/>
    </location>
</feature>
<feature type="domain" description="GGDEF" evidence="3">
    <location>
        <begin position="283"/>
        <end position="415"/>
    </location>
</feature>
<dbReference type="PROSITE" id="PS50924">
    <property type="entry name" value="MHYT"/>
    <property type="match status" value="1"/>
</dbReference>
<dbReference type="Gene3D" id="3.30.70.270">
    <property type="match status" value="1"/>
</dbReference>
<evidence type="ECO:0000313" key="5">
    <source>
        <dbReference type="EMBL" id="MDO6962791.1"/>
    </source>
</evidence>
<name>A0ABT8YGI5_9HYPH</name>
<comment type="caution">
    <text evidence="5">The sequence shown here is derived from an EMBL/GenBank/DDBJ whole genome shotgun (WGS) entry which is preliminary data.</text>
</comment>
<keyword evidence="1" id="KW-0812">Transmembrane</keyword>
<dbReference type="RefSeq" id="WP_304374664.1">
    <property type="nucleotide sequence ID" value="NZ_JAUOZU010000001.1"/>
</dbReference>
<dbReference type="Pfam" id="PF00563">
    <property type="entry name" value="EAL"/>
    <property type="match status" value="1"/>
</dbReference>
<dbReference type="SMART" id="SM00267">
    <property type="entry name" value="GGDEF"/>
    <property type="match status" value="1"/>
</dbReference>
<dbReference type="PROSITE" id="PS50883">
    <property type="entry name" value="EAL"/>
    <property type="match status" value="1"/>
</dbReference>
<gene>
    <name evidence="5" type="ORF">Q4481_02415</name>
</gene>
<dbReference type="NCBIfam" id="TIGR00254">
    <property type="entry name" value="GGDEF"/>
    <property type="match status" value="1"/>
</dbReference>
<reference evidence="5" key="1">
    <citation type="journal article" date="2015" name="Int. J. Syst. Evol. Microbiol.">
        <title>Rhizobium alvei sp. nov., isolated from a freshwater river.</title>
        <authorList>
            <person name="Sheu S.Y."/>
            <person name="Huang H.W."/>
            <person name="Young C.C."/>
            <person name="Chen W.M."/>
        </authorList>
    </citation>
    <scope>NUCLEOTIDE SEQUENCE</scope>
    <source>
        <strain evidence="5">TNR-22</strain>
    </source>
</reference>
<feature type="transmembrane region" description="Helical" evidence="1">
    <location>
        <begin position="175"/>
        <end position="196"/>
    </location>
</feature>